<name>A0A067MNC8_BOTB1</name>
<dbReference type="OrthoDB" id="3014299at2759"/>
<keyword evidence="1" id="KW-0812">Transmembrane</keyword>
<feature type="transmembrane region" description="Helical" evidence="1">
    <location>
        <begin position="76"/>
        <end position="96"/>
    </location>
</feature>
<organism evidence="2 3">
    <name type="scientific">Botryobasidium botryosum (strain FD-172 SS1)</name>
    <dbReference type="NCBI Taxonomy" id="930990"/>
    <lineage>
        <taxon>Eukaryota</taxon>
        <taxon>Fungi</taxon>
        <taxon>Dikarya</taxon>
        <taxon>Basidiomycota</taxon>
        <taxon>Agaricomycotina</taxon>
        <taxon>Agaricomycetes</taxon>
        <taxon>Cantharellales</taxon>
        <taxon>Botryobasidiaceae</taxon>
        <taxon>Botryobasidium</taxon>
    </lineage>
</organism>
<feature type="transmembrane region" description="Helical" evidence="1">
    <location>
        <begin position="43"/>
        <end position="64"/>
    </location>
</feature>
<dbReference type="InParanoid" id="A0A067MNC8"/>
<dbReference type="Proteomes" id="UP000027195">
    <property type="component" value="Unassembled WGS sequence"/>
</dbReference>
<keyword evidence="3" id="KW-1185">Reference proteome</keyword>
<dbReference type="EMBL" id="KL198028">
    <property type="protein sequence ID" value="KDQ16225.1"/>
    <property type="molecule type" value="Genomic_DNA"/>
</dbReference>
<dbReference type="HOGENOM" id="CLU_126668_0_0_1"/>
<evidence type="ECO:0000256" key="1">
    <source>
        <dbReference type="SAM" id="Phobius"/>
    </source>
</evidence>
<reference evidence="3" key="1">
    <citation type="journal article" date="2014" name="Proc. Natl. Acad. Sci. U.S.A.">
        <title>Extensive sampling of basidiomycete genomes demonstrates inadequacy of the white-rot/brown-rot paradigm for wood decay fungi.</title>
        <authorList>
            <person name="Riley R."/>
            <person name="Salamov A.A."/>
            <person name="Brown D.W."/>
            <person name="Nagy L.G."/>
            <person name="Floudas D."/>
            <person name="Held B.W."/>
            <person name="Levasseur A."/>
            <person name="Lombard V."/>
            <person name="Morin E."/>
            <person name="Otillar R."/>
            <person name="Lindquist E.A."/>
            <person name="Sun H."/>
            <person name="LaButti K.M."/>
            <person name="Schmutz J."/>
            <person name="Jabbour D."/>
            <person name="Luo H."/>
            <person name="Baker S.E."/>
            <person name="Pisabarro A.G."/>
            <person name="Walton J.D."/>
            <person name="Blanchette R.A."/>
            <person name="Henrissat B."/>
            <person name="Martin F."/>
            <person name="Cullen D."/>
            <person name="Hibbett D.S."/>
            <person name="Grigoriev I.V."/>
        </authorList>
    </citation>
    <scope>NUCLEOTIDE SEQUENCE [LARGE SCALE GENOMIC DNA]</scope>
    <source>
        <strain evidence="3">FD-172 SS1</strain>
    </source>
</reference>
<feature type="transmembrane region" description="Helical" evidence="1">
    <location>
        <begin position="12"/>
        <end position="31"/>
    </location>
</feature>
<gene>
    <name evidence="2" type="ORF">BOTBODRAFT_30946</name>
</gene>
<dbReference type="AlphaFoldDB" id="A0A067MNC8"/>
<evidence type="ECO:0000313" key="3">
    <source>
        <dbReference type="Proteomes" id="UP000027195"/>
    </source>
</evidence>
<proteinExistence type="predicted"/>
<evidence type="ECO:0000313" key="2">
    <source>
        <dbReference type="EMBL" id="KDQ16225.1"/>
    </source>
</evidence>
<feature type="transmembrane region" description="Helical" evidence="1">
    <location>
        <begin position="103"/>
        <end position="122"/>
    </location>
</feature>
<sequence length="131" mass="13799">MSSISVPAINLPIPIQIHAFGLVGLGIYLTFSPSAHPKTSNSPMLGIASMGLGLGYLSTAYMPIEENQWLHASVPVRIILALVAGLKLAIGGPALGRGATRELMTTLVYDGIGGLVLGWWLGRWDGRVSGY</sequence>
<keyword evidence="1" id="KW-0472">Membrane</keyword>
<protein>
    <submittedName>
        <fullName evidence="2">Uncharacterized protein</fullName>
    </submittedName>
</protein>
<accession>A0A067MNC8</accession>
<keyword evidence="1" id="KW-1133">Transmembrane helix</keyword>